<dbReference type="InterPro" id="IPR029063">
    <property type="entry name" value="SAM-dependent_MTases_sf"/>
</dbReference>
<dbReference type="EMBL" id="PHEX01000039">
    <property type="protein sequence ID" value="PKQ27974.1"/>
    <property type="molecule type" value="Genomic_DNA"/>
</dbReference>
<keyword evidence="4 7" id="KW-0808">Transferase</keyword>
<dbReference type="InterPro" id="IPR001737">
    <property type="entry name" value="KsgA/Erm"/>
</dbReference>
<keyword evidence="5 7" id="KW-0949">S-adenosyl-L-methionine</keyword>
<dbReference type="NCBIfam" id="TIGR00755">
    <property type="entry name" value="ksgA"/>
    <property type="match status" value="1"/>
</dbReference>
<accession>A0A2N3G5W3</accession>
<dbReference type="SUPFAM" id="SSF53335">
    <property type="entry name" value="S-adenosyl-L-methionine-dependent methyltransferases"/>
    <property type="match status" value="1"/>
</dbReference>
<gene>
    <name evidence="7" type="primary">rsmA</name>
    <name evidence="7" type="synonym">ksgA</name>
    <name evidence="10" type="ORF">CVT63_05100</name>
</gene>
<evidence type="ECO:0000313" key="10">
    <source>
        <dbReference type="EMBL" id="PKQ27974.1"/>
    </source>
</evidence>
<dbReference type="EC" id="2.1.1.182" evidence="7"/>
<dbReference type="Proteomes" id="UP000233654">
    <property type="component" value="Unassembled WGS sequence"/>
</dbReference>
<feature type="binding site" evidence="7 8">
    <location>
        <position position="103"/>
    </location>
    <ligand>
        <name>S-adenosyl-L-methionine</name>
        <dbReference type="ChEBI" id="CHEBI:59789"/>
    </ligand>
</feature>
<dbReference type="InterPro" id="IPR011530">
    <property type="entry name" value="rRNA_adenine_dimethylase"/>
</dbReference>
<comment type="subcellular location">
    <subcellularLocation>
        <location evidence="7">Cytoplasm</location>
    </subcellularLocation>
</comment>
<protein>
    <recommendedName>
        <fullName evidence="7">Ribosomal RNA small subunit methyltransferase A</fullName>
        <ecNumber evidence="7">2.1.1.182</ecNumber>
    </recommendedName>
    <alternativeName>
        <fullName evidence="7">16S rRNA (adenine(1518)-N(6)/adenine(1519)-N(6))-dimethyltransferase</fullName>
    </alternativeName>
    <alternativeName>
        <fullName evidence="7">16S rRNA dimethyladenosine transferase</fullName>
    </alternativeName>
    <alternativeName>
        <fullName evidence="7">16S rRNA dimethylase</fullName>
    </alternativeName>
    <alternativeName>
        <fullName evidence="7">S-adenosylmethionine-6-N', N'-adenosyl(rRNA) dimethyltransferase</fullName>
    </alternativeName>
</protein>
<dbReference type="HAMAP" id="MF_00607">
    <property type="entry name" value="16SrRNA_methyltr_A"/>
    <property type="match status" value="1"/>
</dbReference>
<feature type="binding site" evidence="7 8">
    <location>
        <position position="78"/>
    </location>
    <ligand>
        <name>S-adenosyl-L-methionine</name>
        <dbReference type="ChEBI" id="CHEBI:59789"/>
    </ligand>
</feature>
<evidence type="ECO:0000256" key="1">
    <source>
        <dbReference type="ARBA" id="ARBA00022490"/>
    </source>
</evidence>
<keyword evidence="1 7" id="KW-0963">Cytoplasm</keyword>
<evidence type="ECO:0000256" key="7">
    <source>
        <dbReference type="HAMAP-Rule" id="MF_00607"/>
    </source>
</evidence>
<evidence type="ECO:0000259" key="9">
    <source>
        <dbReference type="SMART" id="SM00650"/>
    </source>
</evidence>
<feature type="domain" description="Ribosomal RNA adenine methylase transferase N-terminal" evidence="9">
    <location>
        <begin position="37"/>
        <end position="211"/>
    </location>
</feature>
<comment type="similarity">
    <text evidence="7">Belongs to the class I-like SAM-binding methyltransferase superfamily. rRNA adenine N(6)-methyltransferase family. RsmA subfamily.</text>
</comment>
<evidence type="ECO:0000313" key="11">
    <source>
        <dbReference type="Proteomes" id="UP000233654"/>
    </source>
</evidence>
<dbReference type="GO" id="GO:0005829">
    <property type="term" value="C:cytosol"/>
    <property type="evidence" value="ECO:0007669"/>
    <property type="project" value="TreeGrafter"/>
</dbReference>
<evidence type="ECO:0000256" key="6">
    <source>
        <dbReference type="ARBA" id="ARBA00022884"/>
    </source>
</evidence>
<dbReference type="GO" id="GO:0052908">
    <property type="term" value="F:16S rRNA (adenine(1518)-N(6)/adenine(1519)-N(6))-dimethyltransferase activity"/>
    <property type="evidence" value="ECO:0007669"/>
    <property type="project" value="UniProtKB-EC"/>
</dbReference>
<dbReference type="PROSITE" id="PS01131">
    <property type="entry name" value="RRNA_A_DIMETH"/>
    <property type="match status" value="1"/>
</dbReference>
<evidence type="ECO:0000256" key="8">
    <source>
        <dbReference type="PROSITE-ProRule" id="PRU01026"/>
    </source>
</evidence>
<dbReference type="Pfam" id="PF00398">
    <property type="entry name" value="RrnaAD"/>
    <property type="match status" value="1"/>
</dbReference>
<dbReference type="InterPro" id="IPR023165">
    <property type="entry name" value="rRNA_Ade_diMease-like_C"/>
</dbReference>
<feature type="binding site" evidence="7 8">
    <location>
        <position position="32"/>
    </location>
    <ligand>
        <name>S-adenosyl-L-methionine</name>
        <dbReference type="ChEBI" id="CHEBI:59789"/>
    </ligand>
</feature>
<dbReference type="PANTHER" id="PTHR11727">
    <property type="entry name" value="DIMETHYLADENOSINE TRANSFERASE"/>
    <property type="match status" value="1"/>
</dbReference>
<comment type="catalytic activity">
    <reaction evidence="7">
        <text>adenosine(1518)/adenosine(1519) in 16S rRNA + 4 S-adenosyl-L-methionine = N(6)-dimethyladenosine(1518)/N(6)-dimethyladenosine(1519) in 16S rRNA + 4 S-adenosyl-L-homocysteine + 4 H(+)</text>
        <dbReference type="Rhea" id="RHEA:19609"/>
        <dbReference type="Rhea" id="RHEA-COMP:10232"/>
        <dbReference type="Rhea" id="RHEA-COMP:10233"/>
        <dbReference type="ChEBI" id="CHEBI:15378"/>
        <dbReference type="ChEBI" id="CHEBI:57856"/>
        <dbReference type="ChEBI" id="CHEBI:59789"/>
        <dbReference type="ChEBI" id="CHEBI:74411"/>
        <dbReference type="ChEBI" id="CHEBI:74493"/>
        <dbReference type="EC" id="2.1.1.182"/>
    </reaction>
</comment>
<keyword evidence="2 7" id="KW-0698">rRNA processing</keyword>
<name>A0A2N3G5W3_9ACTN</name>
<dbReference type="AlphaFoldDB" id="A0A2N3G5W3"/>
<evidence type="ECO:0000256" key="2">
    <source>
        <dbReference type="ARBA" id="ARBA00022552"/>
    </source>
</evidence>
<dbReference type="FunFam" id="3.40.50.150:FF:000023">
    <property type="entry name" value="Ribosomal RNA small subunit methyltransferase A"/>
    <property type="match status" value="1"/>
</dbReference>
<keyword evidence="6 7" id="KW-0694">RNA-binding</keyword>
<keyword evidence="3 7" id="KW-0489">Methyltransferase</keyword>
<feature type="binding site" evidence="7 8">
    <location>
        <position position="126"/>
    </location>
    <ligand>
        <name>S-adenosyl-L-methionine</name>
        <dbReference type="ChEBI" id="CHEBI:59789"/>
    </ligand>
</feature>
<dbReference type="InterPro" id="IPR020596">
    <property type="entry name" value="rRNA_Ade_Mease_Trfase_CS"/>
</dbReference>
<dbReference type="PROSITE" id="PS51689">
    <property type="entry name" value="SAM_RNA_A_N6_MT"/>
    <property type="match status" value="1"/>
</dbReference>
<dbReference type="Gene3D" id="3.40.50.150">
    <property type="entry name" value="Vaccinia Virus protein VP39"/>
    <property type="match status" value="1"/>
</dbReference>
<reference evidence="10 11" key="1">
    <citation type="journal article" date="2017" name="ISME J.">
        <title>Potential for microbial H2 and metal transformations associated with novel bacteria and archaea in deep terrestrial subsurface sediments.</title>
        <authorList>
            <person name="Hernsdorf A.W."/>
            <person name="Amano Y."/>
            <person name="Miyakawa K."/>
            <person name="Ise K."/>
            <person name="Suzuki Y."/>
            <person name="Anantharaman K."/>
            <person name="Probst A."/>
            <person name="Burstein D."/>
            <person name="Thomas B.C."/>
            <person name="Banfield J.F."/>
        </authorList>
    </citation>
    <scope>NUCLEOTIDE SEQUENCE [LARGE SCALE GENOMIC DNA]</scope>
    <source>
        <strain evidence="10">HGW-Actinobacteria-3</strain>
    </source>
</reference>
<feature type="binding site" evidence="7 8">
    <location>
        <position position="57"/>
    </location>
    <ligand>
        <name>S-adenosyl-L-methionine</name>
        <dbReference type="ChEBI" id="CHEBI:59789"/>
    </ligand>
</feature>
<evidence type="ECO:0000256" key="5">
    <source>
        <dbReference type="ARBA" id="ARBA00022691"/>
    </source>
</evidence>
<dbReference type="PANTHER" id="PTHR11727:SF7">
    <property type="entry name" value="DIMETHYLADENOSINE TRANSFERASE-RELATED"/>
    <property type="match status" value="1"/>
</dbReference>
<organism evidence="10 11">
    <name type="scientific">Candidatus Anoxymicrobium japonicum</name>
    <dbReference type="NCBI Taxonomy" id="2013648"/>
    <lineage>
        <taxon>Bacteria</taxon>
        <taxon>Bacillati</taxon>
        <taxon>Actinomycetota</taxon>
        <taxon>Candidatus Geothermincolia</taxon>
        <taxon>Candidatus Geothermincolales</taxon>
        <taxon>Candidatus Anoxymicrobiaceae</taxon>
        <taxon>Candidatus Anoxymicrobium</taxon>
    </lineage>
</organism>
<dbReference type="Gene3D" id="1.10.8.100">
    <property type="entry name" value="Ribosomal RNA adenine dimethylase-like, domain 2"/>
    <property type="match status" value="1"/>
</dbReference>
<dbReference type="InterPro" id="IPR020598">
    <property type="entry name" value="rRNA_Ade_methylase_Trfase_N"/>
</dbReference>
<feature type="binding site" evidence="7 8">
    <location>
        <position position="30"/>
    </location>
    <ligand>
        <name>S-adenosyl-L-methionine</name>
        <dbReference type="ChEBI" id="CHEBI:59789"/>
    </ligand>
</feature>
<evidence type="ECO:0000256" key="4">
    <source>
        <dbReference type="ARBA" id="ARBA00022679"/>
    </source>
</evidence>
<sequence>MPRERLTSPQIVRRLLVSEGIRPRRAFGQNFLVDANILRIITGAAGLRSSDTVIEVGPGLGALTQALVEQVRHVYAIEFDPTMVKILEKEFTGADRLVLVHADALAFDLASFREGSPPERVKMVSNLPYQIAATLVVKWLIKYPWLSEYTVMVQREVADRIAANPGSKEYSAASVKIQYRAKVERVAGVSRNSFYPRPGVDSAVLHLERLADGGERDIPLACDEPFFDQVVTSAFSQRRKKLANSVAAGVPGVDRDSVVDALHAMGRHEAVRAEELSQVEFTELSNYLLALTRASEGVLPTKQRT</sequence>
<dbReference type="GO" id="GO:0003723">
    <property type="term" value="F:RNA binding"/>
    <property type="evidence" value="ECO:0007669"/>
    <property type="project" value="UniProtKB-UniRule"/>
</dbReference>
<dbReference type="SMART" id="SM00650">
    <property type="entry name" value="rADc"/>
    <property type="match status" value="1"/>
</dbReference>
<comment type="function">
    <text evidence="7">Specifically dimethylates two adjacent adenosines (A1518 and A1519) in the loop of a conserved hairpin near the 3'-end of 16S rRNA in the 30S particle. May play a critical role in biogenesis of 30S subunits.</text>
</comment>
<proteinExistence type="inferred from homology"/>
<comment type="caution">
    <text evidence="10">The sequence shown here is derived from an EMBL/GenBank/DDBJ whole genome shotgun (WGS) entry which is preliminary data.</text>
</comment>
<evidence type="ECO:0000256" key="3">
    <source>
        <dbReference type="ARBA" id="ARBA00022603"/>
    </source>
</evidence>
<dbReference type="CDD" id="cd02440">
    <property type="entry name" value="AdoMet_MTases"/>
    <property type="match status" value="1"/>
</dbReference>